<evidence type="ECO:0000313" key="2">
    <source>
        <dbReference type="EMBL" id="KAF8401953.1"/>
    </source>
</evidence>
<dbReference type="PANTHER" id="PTHR34657">
    <property type="entry name" value="EMBRYO SAC DEVELOPMENT ARREST 6"/>
    <property type="match status" value="1"/>
</dbReference>
<dbReference type="Proteomes" id="UP000655225">
    <property type="component" value="Unassembled WGS sequence"/>
</dbReference>
<protein>
    <recommendedName>
        <fullName evidence="4">Embryo sac development arrest 6</fullName>
    </recommendedName>
</protein>
<feature type="compositionally biased region" description="Low complexity" evidence="1">
    <location>
        <begin position="25"/>
        <end position="36"/>
    </location>
</feature>
<dbReference type="OMA" id="IEMETRW"/>
<reference evidence="2 3" key="1">
    <citation type="submission" date="2020-04" db="EMBL/GenBank/DDBJ databases">
        <title>Plant Genome Project.</title>
        <authorList>
            <person name="Zhang R.-G."/>
        </authorList>
    </citation>
    <scope>NUCLEOTIDE SEQUENCE [LARGE SCALE GENOMIC DNA]</scope>
    <source>
        <strain evidence="2">YNK0</strain>
        <tissue evidence="2">Leaf</tissue>
    </source>
</reference>
<dbReference type="PANTHER" id="PTHR34657:SF4">
    <property type="entry name" value="EMBRYO SAC DEVELOPMENT ARREST 6"/>
    <property type="match status" value="1"/>
</dbReference>
<dbReference type="EMBL" id="JABCRI010000008">
    <property type="protein sequence ID" value="KAF8401953.1"/>
    <property type="molecule type" value="Genomic_DNA"/>
</dbReference>
<evidence type="ECO:0008006" key="4">
    <source>
        <dbReference type="Google" id="ProtNLM"/>
    </source>
</evidence>
<feature type="region of interest" description="Disordered" evidence="1">
    <location>
        <begin position="83"/>
        <end position="102"/>
    </location>
</feature>
<proteinExistence type="predicted"/>
<keyword evidence="3" id="KW-1185">Reference proteome</keyword>
<feature type="region of interest" description="Disordered" evidence="1">
    <location>
        <begin position="1"/>
        <end position="42"/>
    </location>
</feature>
<accession>A0A835DG04</accession>
<comment type="caution">
    <text evidence="2">The sequence shown here is derived from an EMBL/GenBank/DDBJ whole genome shotgun (WGS) entry which is preliminary data.</text>
</comment>
<evidence type="ECO:0000256" key="1">
    <source>
        <dbReference type="SAM" id="MobiDB-lite"/>
    </source>
</evidence>
<sequence>MSNHPRRVLTPWASRKRKEREGFDTPKPSTPTTSPKAAEPFSSNGLLAGYLAHEFLSQGTLFGQKWDPARAEAVPLSAAEPKRVNLSQREKAEPSTRGTPSLVKNHSYTEVASLLKTNGAHIPGVVNPTQLARWLQM</sequence>
<evidence type="ECO:0000313" key="3">
    <source>
        <dbReference type="Proteomes" id="UP000655225"/>
    </source>
</evidence>
<name>A0A835DG04_TETSI</name>
<dbReference type="AlphaFoldDB" id="A0A835DG04"/>
<dbReference type="OrthoDB" id="687843at2759"/>
<organism evidence="2 3">
    <name type="scientific">Tetracentron sinense</name>
    <name type="common">Spur-leaf</name>
    <dbReference type="NCBI Taxonomy" id="13715"/>
    <lineage>
        <taxon>Eukaryota</taxon>
        <taxon>Viridiplantae</taxon>
        <taxon>Streptophyta</taxon>
        <taxon>Embryophyta</taxon>
        <taxon>Tracheophyta</taxon>
        <taxon>Spermatophyta</taxon>
        <taxon>Magnoliopsida</taxon>
        <taxon>Trochodendrales</taxon>
        <taxon>Trochodendraceae</taxon>
        <taxon>Tetracentron</taxon>
    </lineage>
</organism>
<feature type="compositionally biased region" description="Basic and acidic residues" evidence="1">
    <location>
        <begin position="83"/>
        <end position="94"/>
    </location>
</feature>
<gene>
    <name evidence="2" type="ORF">HHK36_012904</name>
</gene>